<gene>
    <name evidence="3" type="ORF">GCM10012275_04410</name>
</gene>
<dbReference type="SUPFAM" id="SSF63829">
    <property type="entry name" value="Calcium-dependent phosphotriesterase"/>
    <property type="match status" value="1"/>
</dbReference>
<dbReference type="InterPro" id="IPR011042">
    <property type="entry name" value="6-blade_b-propeller_TolB-like"/>
</dbReference>
<evidence type="ECO:0000313" key="4">
    <source>
        <dbReference type="Proteomes" id="UP000637578"/>
    </source>
</evidence>
<accession>A0A8J3C9Z2</accession>
<dbReference type="Gene3D" id="2.120.10.30">
    <property type="entry name" value="TolB, C-terminal domain"/>
    <property type="match status" value="1"/>
</dbReference>
<evidence type="ECO:0000256" key="1">
    <source>
        <dbReference type="SAM" id="MobiDB-lite"/>
    </source>
</evidence>
<evidence type="ECO:0000313" key="3">
    <source>
        <dbReference type="EMBL" id="GGM36280.1"/>
    </source>
</evidence>
<dbReference type="PANTHER" id="PTHR19328:SF13">
    <property type="entry name" value="HIPL1 PROTEIN"/>
    <property type="match status" value="1"/>
</dbReference>
<reference evidence="3" key="2">
    <citation type="submission" date="2020-09" db="EMBL/GenBank/DDBJ databases">
        <authorList>
            <person name="Sun Q."/>
            <person name="Zhou Y."/>
        </authorList>
    </citation>
    <scope>NUCLEOTIDE SEQUENCE</scope>
    <source>
        <strain evidence="3">CGMCC 4.5737</strain>
    </source>
</reference>
<keyword evidence="4" id="KW-1185">Reference proteome</keyword>
<name>A0A8J3C9Z2_9PSEU</name>
<reference evidence="3" key="1">
    <citation type="journal article" date="2014" name="Int. J. Syst. Evol. Microbiol.">
        <title>Complete genome sequence of Corynebacterium casei LMG S-19264T (=DSM 44701T), isolated from a smear-ripened cheese.</title>
        <authorList>
            <consortium name="US DOE Joint Genome Institute (JGI-PGF)"/>
            <person name="Walter F."/>
            <person name="Albersmeier A."/>
            <person name="Kalinowski J."/>
            <person name="Ruckert C."/>
        </authorList>
    </citation>
    <scope>NUCLEOTIDE SEQUENCE</scope>
    <source>
        <strain evidence="3">CGMCC 4.5737</strain>
    </source>
</reference>
<feature type="domain" description="Glucose/Sorbosone dehydrogenase" evidence="2">
    <location>
        <begin position="90"/>
        <end position="263"/>
    </location>
</feature>
<dbReference type="EMBL" id="BMMK01000001">
    <property type="protein sequence ID" value="GGM36280.1"/>
    <property type="molecule type" value="Genomic_DNA"/>
</dbReference>
<organism evidence="3 4">
    <name type="scientific">Longimycelium tulufanense</name>
    <dbReference type="NCBI Taxonomy" id="907463"/>
    <lineage>
        <taxon>Bacteria</taxon>
        <taxon>Bacillati</taxon>
        <taxon>Actinomycetota</taxon>
        <taxon>Actinomycetes</taxon>
        <taxon>Pseudonocardiales</taxon>
        <taxon>Pseudonocardiaceae</taxon>
        <taxon>Longimycelium</taxon>
    </lineage>
</organism>
<dbReference type="AlphaFoldDB" id="A0A8J3C9Z2"/>
<protein>
    <submittedName>
        <fullName evidence="3">Glucose dehydrogenase</fullName>
    </submittedName>
</protein>
<sequence>MGRFALLAGAVTVLLAGCAQFPDSRPAADWRERPSLTPQAGPEPRLPWESDDRSGSGRQDQATASIPPPDGCRDHDPAVIATCLSPISAVVSLPDGESAFAAERDGRVLRVTKGREPVEIARLTVDTAGGGGVTGLALSPSYAEDQLVYAYVTTAEDNRVVRFAPGDKAKPILTGIPRGGNGNRGALASDRQGALLVATGDAGNPGAAADPGSLAGKVLRIDATGKPAAGNPSADSPVLASGLHSPGGLCTTRDGKATWVTDQASDRDLLYKVRPGALGAGAWNWPDKPGVAGCAAWQDGVMIALERDAAVVNVALNPDGSVSGQPQRAEQDTYGQLSPLDLAPQGTHAFTGTINKTGGKTVSSDDRVLMLIRKPNGGGKD</sequence>
<evidence type="ECO:0000259" key="2">
    <source>
        <dbReference type="Pfam" id="PF07995"/>
    </source>
</evidence>
<feature type="region of interest" description="Disordered" evidence="1">
    <location>
        <begin position="24"/>
        <end position="73"/>
    </location>
</feature>
<dbReference type="InterPro" id="IPR012938">
    <property type="entry name" value="Glc/Sorbosone_DH"/>
</dbReference>
<dbReference type="PANTHER" id="PTHR19328">
    <property type="entry name" value="HEDGEHOG-INTERACTING PROTEIN"/>
    <property type="match status" value="1"/>
</dbReference>
<dbReference type="Pfam" id="PF07995">
    <property type="entry name" value="GSDH"/>
    <property type="match status" value="1"/>
</dbReference>
<comment type="caution">
    <text evidence="3">The sequence shown here is derived from an EMBL/GenBank/DDBJ whole genome shotgun (WGS) entry which is preliminary data.</text>
</comment>
<proteinExistence type="predicted"/>
<dbReference type="PROSITE" id="PS51257">
    <property type="entry name" value="PROKAR_LIPOPROTEIN"/>
    <property type="match status" value="1"/>
</dbReference>
<feature type="compositionally biased region" description="Basic and acidic residues" evidence="1">
    <location>
        <begin position="46"/>
        <end position="55"/>
    </location>
</feature>
<dbReference type="Proteomes" id="UP000637578">
    <property type="component" value="Unassembled WGS sequence"/>
</dbReference>